<sequence>MISLAQFMVVILLALSAVGCVFIDGELVDHDSWKSEQRDNREAISRLQIGMSRADVLEQLGTPDDSEAFTRDGEEVRVLFFRTQRRHSDGDTTRDETTPLVFRDDTLVGWGEDVYRDQR</sequence>
<dbReference type="Pfam" id="PF11399">
    <property type="entry name" value="DUF3192"/>
    <property type="match status" value="1"/>
</dbReference>
<dbReference type="Proteomes" id="UP000664303">
    <property type="component" value="Unassembled WGS sequence"/>
</dbReference>
<evidence type="ECO:0000313" key="3">
    <source>
        <dbReference type="Proteomes" id="UP000664303"/>
    </source>
</evidence>
<dbReference type="EMBL" id="JAFKCZ010000006">
    <property type="protein sequence ID" value="MBN7796864.1"/>
    <property type="molecule type" value="Genomic_DNA"/>
</dbReference>
<protein>
    <submittedName>
        <fullName evidence="2">DUF3192 domain-containing protein</fullName>
    </submittedName>
</protein>
<accession>A0A939DEV8</accession>
<comment type="caution">
    <text evidence="2">The sequence shown here is derived from an EMBL/GenBank/DDBJ whole genome shotgun (WGS) entry which is preliminary data.</text>
</comment>
<name>A0A939DEV8_9GAMM</name>
<dbReference type="Gene3D" id="3.30.1450.10">
    <property type="match status" value="1"/>
</dbReference>
<dbReference type="InterPro" id="IPR021534">
    <property type="entry name" value="DUF3192"/>
</dbReference>
<dbReference type="AlphaFoldDB" id="A0A939DEV8"/>
<reference evidence="2" key="1">
    <citation type="submission" date="2021-02" db="EMBL/GenBank/DDBJ databases">
        <title>PHA producing bacteria isolated from coastal sediment in Guangdong, Shenzhen.</title>
        <authorList>
            <person name="Zheng W."/>
            <person name="Yu S."/>
            <person name="Huang Y."/>
        </authorList>
    </citation>
    <scope>NUCLEOTIDE SEQUENCE</scope>
    <source>
        <strain evidence="2">TN14-10</strain>
    </source>
</reference>
<evidence type="ECO:0000313" key="2">
    <source>
        <dbReference type="EMBL" id="MBN7796864.1"/>
    </source>
</evidence>
<keyword evidence="1" id="KW-0732">Signal</keyword>
<dbReference type="InterPro" id="IPR037873">
    <property type="entry name" value="BamE-like"/>
</dbReference>
<keyword evidence="3" id="KW-1185">Reference proteome</keyword>
<organism evidence="2 3">
    <name type="scientific">Parahaliea mediterranea</name>
    <dbReference type="NCBI Taxonomy" id="651086"/>
    <lineage>
        <taxon>Bacteria</taxon>
        <taxon>Pseudomonadati</taxon>
        <taxon>Pseudomonadota</taxon>
        <taxon>Gammaproteobacteria</taxon>
        <taxon>Cellvibrionales</taxon>
        <taxon>Halieaceae</taxon>
        <taxon>Parahaliea</taxon>
    </lineage>
</organism>
<proteinExistence type="predicted"/>
<evidence type="ECO:0000256" key="1">
    <source>
        <dbReference type="ARBA" id="ARBA00022729"/>
    </source>
</evidence>
<dbReference type="RefSeq" id="WP_206560305.1">
    <property type="nucleotide sequence ID" value="NZ_JAFKCZ010000006.1"/>
</dbReference>
<gene>
    <name evidence="2" type="ORF">JYP50_09695</name>
</gene>